<sequence length="294" mass="31761">MKIILILCLVTLFICPAFSQKRLVIIGVDGLSPDGIQKAPTPTLDSLIRSGSWSMQAKAVYPSSSSPNWASMITGTSPAHHEIWSNSWKRVDIAEKSYCGGAKGQLFPTIFRAVREQNKTAKIATFYDWDDFGRLLEDDVCTVKTDAAGENETTRLAAEYIASQAPLFTFVHLDHVDHAGHESGHGTPAYYASVTKADSLINNLMNAIRTSGVANETVVIVTADHGGVNKGHGGTSAAEMTIPWIISGKGIKKNHELKTPIDTFDTAVTAAYVLSAKAFPCWTGKAITEAMVEF</sequence>
<dbReference type="SUPFAM" id="SSF53649">
    <property type="entry name" value="Alkaline phosphatase-like"/>
    <property type="match status" value="1"/>
</dbReference>
<dbReference type="OrthoDB" id="279982at2"/>
<dbReference type="CDD" id="cd00016">
    <property type="entry name" value="ALP_like"/>
    <property type="match status" value="1"/>
</dbReference>
<dbReference type="Pfam" id="PF01663">
    <property type="entry name" value="Phosphodiest"/>
    <property type="match status" value="1"/>
</dbReference>
<evidence type="ECO:0000313" key="1">
    <source>
        <dbReference type="EMBL" id="TDB62377.1"/>
    </source>
</evidence>
<dbReference type="EMBL" id="SMJU01000012">
    <property type="protein sequence ID" value="TDB62377.1"/>
    <property type="molecule type" value="Genomic_DNA"/>
</dbReference>
<dbReference type="RefSeq" id="WP_132120454.1">
    <property type="nucleotide sequence ID" value="NZ_SMJU01000012.1"/>
</dbReference>
<dbReference type="GO" id="GO:0016787">
    <property type="term" value="F:hydrolase activity"/>
    <property type="evidence" value="ECO:0007669"/>
    <property type="project" value="UniProtKB-ARBA"/>
</dbReference>
<keyword evidence="2" id="KW-1185">Reference proteome</keyword>
<gene>
    <name evidence="1" type="ORF">EZE20_18520</name>
</gene>
<name>A0A4R4K4L2_9BACT</name>
<dbReference type="Proteomes" id="UP000295706">
    <property type="component" value="Unassembled WGS sequence"/>
</dbReference>
<organism evidence="1 2">
    <name type="scientific">Arundinibacter roseus</name>
    <dbReference type="NCBI Taxonomy" id="2070510"/>
    <lineage>
        <taxon>Bacteria</taxon>
        <taxon>Pseudomonadati</taxon>
        <taxon>Bacteroidota</taxon>
        <taxon>Cytophagia</taxon>
        <taxon>Cytophagales</taxon>
        <taxon>Spirosomataceae</taxon>
        <taxon>Arundinibacter</taxon>
    </lineage>
</organism>
<accession>A0A4R4K4L2</accession>
<dbReference type="AlphaFoldDB" id="A0A4R4K4L2"/>
<comment type="caution">
    <text evidence="1">The sequence shown here is derived from an EMBL/GenBank/DDBJ whole genome shotgun (WGS) entry which is preliminary data.</text>
</comment>
<dbReference type="PANTHER" id="PTHR10151:SF120">
    <property type="entry name" value="BIS(5'-ADENOSYL)-TRIPHOSPHATASE"/>
    <property type="match status" value="1"/>
</dbReference>
<reference evidence="1 2" key="1">
    <citation type="submission" date="2019-02" db="EMBL/GenBank/DDBJ databases">
        <title>Arundinibacter roseus gen. nov., sp. nov., a new member of the family Cytophagaceae.</title>
        <authorList>
            <person name="Szuroczki S."/>
            <person name="Khayer B."/>
            <person name="Sproer C."/>
            <person name="Toumi M."/>
            <person name="Szabo A."/>
            <person name="Felfoldi T."/>
            <person name="Schumann P."/>
            <person name="Toth E."/>
        </authorList>
    </citation>
    <scope>NUCLEOTIDE SEQUENCE [LARGE SCALE GENOMIC DNA]</scope>
    <source>
        <strain evidence="1 2">DMA-k-7a</strain>
    </source>
</reference>
<proteinExistence type="predicted"/>
<dbReference type="InterPro" id="IPR002591">
    <property type="entry name" value="Phosphodiest/P_Trfase"/>
</dbReference>
<evidence type="ECO:0000313" key="2">
    <source>
        <dbReference type="Proteomes" id="UP000295706"/>
    </source>
</evidence>
<dbReference type="InterPro" id="IPR017850">
    <property type="entry name" value="Alkaline_phosphatase_core_sf"/>
</dbReference>
<dbReference type="Gene3D" id="3.40.720.10">
    <property type="entry name" value="Alkaline Phosphatase, subunit A"/>
    <property type="match status" value="1"/>
</dbReference>
<protein>
    <submittedName>
        <fullName evidence="1">Alkaline phosphatase</fullName>
    </submittedName>
</protein>
<dbReference type="PANTHER" id="PTHR10151">
    <property type="entry name" value="ECTONUCLEOTIDE PYROPHOSPHATASE/PHOSPHODIESTERASE"/>
    <property type="match status" value="1"/>
</dbReference>